<keyword evidence="3 10" id="KW-0812">Transmembrane</keyword>
<dbReference type="GO" id="GO:0005743">
    <property type="term" value="C:mitochondrial inner membrane"/>
    <property type="evidence" value="ECO:0007669"/>
    <property type="project" value="UniProtKB-SubCell"/>
</dbReference>
<dbReference type="GO" id="GO:0006123">
    <property type="term" value="P:mitochondrial electron transport, cytochrome c to oxygen"/>
    <property type="evidence" value="ECO:0007669"/>
    <property type="project" value="InterPro"/>
</dbReference>
<comment type="subcellular location">
    <subcellularLocation>
        <location evidence="1 10">Mitochondrion inner membrane</location>
        <topology evidence="1 10">Single-pass membrane protein</topology>
    </subcellularLocation>
</comment>
<sequence length="192" mass="21995">MALRRSLRAHKAWLNLLQHRTMAGGAAQVITRDNTAHLPIQCDIGTREIVGYGVAGEEMYMDYIVAPYPAIRFKEDTPEILALKKKELGDWSKMSIKEKKQLYRASFCQTLAELEAPDPEWKESIGISLLFASLAAWIYIAAIIFCYDDIPETLTDEAFMKAQIERMIANRVNPVTGFTSDYDYEKNEWKKH</sequence>
<evidence type="ECO:0000256" key="10">
    <source>
        <dbReference type="RuleBase" id="RU367145"/>
    </source>
</evidence>
<evidence type="ECO:0000256" key="4">
    <source>
        <dbReference type="ARBA" id="ARBA00022792"/>
    </source>
</evidence>
<evidence type="ECO:0000256" key="7">
    <source>
        <dbReference type="ARBA" id="ARBA00023002"/>
    </source>
</evidence>
<keyword evidence="8 10" id="KW-0496">Mitochondrion</keyword>
<dbReference type="FunFam" id="1.10.442.10:FF:000001">
    <property type="entry name" value="Cytochrome c oxidase subunit 4 isoform 1"/>
    <property type="match status" value="1"/>
</dbReference>
<proteinExistence type="evidence at transcript level"/>
<evidence type="ECO:0000256" key="2">
    <source>
        <dbReference type="ARBA" id="ARBA00008135"/>
    </source>
</evidence>
<dbReference type="PANTHER" id="PTHR10707">
    <property type="entry name" value="CYTOCHROME C OXIDASE SUBUNIT IV"/>
    <property type="match status" value="1"/>
</dbReference>
<feature type="transmembrane region" description="Helical" evidence="10">
    <location>
        <begin position="125"/>
        <end position="145"/>
    </location>
</feature>
<comment type="pathway">
    <text evidence="10">Energy metabolism; oxidative phosphorylation.</text>
</comment>
<gene>
    <name evidence="11" type="primary">COX42</name>
</gene>
<dbReference type="EMBL" id="BT076761">
    <property type="protein sequence ID" value="ACO11185.1"/>
    <property type="molecule type" value="mRNA"/>
</dbReference>
<keyword evidence="5" id="KW-0809">Transit peptide</keyword>
<name>C1BQ82_CALRO</name>
<dbReference type="Gene3D" id="1.10.442.10">
    <property type="entry name" value="Cytochrome c oxidase subunit IV"/>
    <property type="match status" value="1"/>
</dbReference>
<dbReference type="SUPFAM" id="SSF81406">
    <property type="entry name" value="Mitochondrial cytochrome c oxidase subunit IV"/>
    <property type="match status" value="1"/>
</dbReference>
<comment type="function">
    <text evidence="10">Component of the cytochrome c oxidase, the last enzyme in the mitochondrial electron transport chain which drives oxidative phosphorylation.</text>
</comment>
<evidence type="ECO:0000256" key="5">
    <source>
        <dbReference type="ARBA" id="ARBA00022946"/>
    </source>
</evidence>
<evidence type="ECO:0000256" key="9">
    <source>
        <dbReference type="ARBA" id="ARBA00023136"/>
    </source>
</evidence>
<evidence type="ECO:0000256" key="3">
    <source>
        <dbReference type="ARBA" id="ARBA00022692"/>
    </source>
</evidence>
<dbReference type="InterPro" id="IPR036639">
    <property type="entry name" value="Cyt_c_oxidase_su4_sf"/>
</dbReference>
<evidence type="ECO:0000313" key="11">
    <source>
        <dbReference type="EMBL" id="ACO11185.1"/>
    </source>
</evidence>
<dbReference type="PRINTS" id="PR01873">
    <property type="entry name" value="CYTCOXIDASE4"/>
</dbReference>
<comment type="similarity">
    <text evidence="2 10">Belongs to the cytochrome c oxidase IV family.</text>
</comment>
<dbReference type="GO" id="GO:0016491">
    <property type="term" value="F:oxidoreductase activity"/>
    <property type="evidence" value="ECO:0007669"/>
    <property type="project" value="UniProtKB-KW"/>
</dbReference>
<evidence type="ECO:0000256" key="6">
    <source>
        <dbReference type="ARBA" id="ARBA00022989"/>
    </source>
</evidence>
<accession>C1BQ82</accession>
<dbReference type="InterPro" id="IPR004203">
    <property type="entry name" value="Cyt_c_oxidase_su4_fam"/>
</dbReference>
<dbReference type="Pfam" id="PF02936">
    <property type="entry name" value="COX4"/>
    <property type="match status" value="1"/>
</dbReference>
<dbReference type="CDD" id="cd00922">
    <property type="entry name" value="Cyt_c_Oxidase_IV"/>
    <property type="match status" value="1"/>
</dbReference>
<dbReference type="AlphaFoldDB" id="C1BQ82"/>
<keyword evidence="6 10" id="KW-1133">Transmembrane helix</keyword>
<protein>
    <recommendedName>
        <fullName evidence="10">Cytochrome c oxidase subunit 4</fullName>
    </recommendedName>
</protein>
<keyword evidence="4 10" id="KW-0999">Mitochondrion inner membrane</keyword>
<dbReference type="PANTHER" id="PTHR10707:SF10">
    <property type="entry name" value="CYTOCHROME C OXIDASE SUBUNIT 4"/>
    <property type="match status" value="1"/>
</dbReference>
<keyword evidence="9 10" id="KW-0472">Membrane</keyword>
<dbReference type="UniPathway" id="UPA00705"/>
<dbReference type="GO" id="GO:0045277">
    <property type="term" value="C:respiratory chain complex IV"/>
    <property type="evidence" value="ECO:0007669"/>
    <property type="project" value="InterPro"/>
</dbReference>
<evidence type="ECO:0000256" key="8">
    <source>
        <dbReference type="ARBA" id="ARBA00023128"/>
    </source>
</evidence>
<keyword evidence="7" id="KW-0560">Oxidoreductase</keyword>
<comment type="subunit">
    <text evidence="10">Component of the cytochrome c oxidase (complex IV, CIV), a multisubunit enzyme composed of 14 subunits.</text>
</comment>
<dbReference type="InterPro" id="IPR013288">
    <property type="entry name" value="Cyt_c_oxidase_su4"/>
</dbReference>
<organism evidence="11">
    <name type="scientific">Caligus rogercresseyi</name>
    <name type="common">Sea louse</name>
    <dbReference type="NCBI Taxonomy" id="217165"/>
    <lineage>
        <taxon>Eukaryota</taxon>
        <taxon>Metazoa</taxon>
        <taxon>Ecdysozoa</taxon>
        <taxon>Arthropoda</taxon>
        <taxon>Crustacea</taxon>
        <taxon>Multicrustacea</taxon>
        <taxon>Hexanauplia</taxon>
        <taxon>Copepoda</taxon>
        <taxon>Siphonostomatoida</taxon>
        <taxon>Caligidae</taxon>
        <taxon>Caligus</taxon>
    </lineage>
</organism>
<evidence type="ECO:0000256" key="1">
    <source>
        <dbReference type="ARBA" id="ARBA00004434"/>
    </source>
</evidence>
<reference evidence="11" key="1">
    <citation type="submission" date="2009-03" db="EMBL/GenBank/DDBJ databases">
        <title>Caligus rogercresseyi ESTs and full-length cDNAs.</title>
        <authorList>
            <person name="Yasuike M."/>
            <person name="von Schalburg K."/>
            <person name="Cooper G."/>
            <person name="Leong J."/>
            <person name="Jones S.R.M."/>
            <person name="Koop B.F."/>
        </authorList>
    </citation>
    <scope>NUCLEOTIDE SEQUENCE</scope>
    <source>
        <tissue evidence="11">Whole tissue</tissue>
    </source>
</reference>